<feature type="non-terminal residue" evidence="4">
    <location>
        <position position="288"/>
    </location>
</feature>
<evidence type="ECO:0000256" key="2">
    <source>
        <dbReference type="SAM" id="MobiDB-lite"/>
    </source>
</evidence>
<sequence length="288" mass="32759">MEQRTEKLIDISSDDEKSDFTENCSKQSSETLSKIYETEQNNSPECQRNYSRLCGYLNKLGNQRILRTFRKRWFVFSENNCKLYYYRSPQDTIPLGEIDISRATFFIEVHKERCGLFTISVPGRDYFLEANSQQTALFWLQELQKYRRTYSLLHTKHLGVQTTSVDTLSGRPQSGLLAEDFLSMKSVEEEKNASLMLPVDCPNDIGDDAITVANNNPFVSAQQKLTDFYNQMKLPSSVKGEKSPSESSHSSPCREVSTPESSVLSSFALKSTGEGESFSIQKNFKSSS</sequence>
<dbReference type="AlphaFoldDB" id="A0A087SWB3"/>
<dbReference type="InterPro" id="IPR001849">
    <property type="entry name" value="PH_domain"/>
</dbReference>
<evidence type="ECO:0000313" key="5">
    <source>
        <dbReference type="Proteomes" id="UP000054359"/>
    </source>
</evidence>
<dbReference type="STRING" id="407821.A0A087SWB3"/>
<accession>A0A087SWB3</accession>
<dbReference type="PANTHER" id="PTHR22903:SF8">
    <property type="entry name" value="MAX-1A"/>
    <property type="match status" value="1"/>
</dbReference>
<dbReference type="Proteomes" id="UP000054359">
    <property type="component" value="Unassembled WGS sequence"/>
</dbReference>
<keyword evidence="1" id="KW-0677">Repeat</keyword>
<gene>
    <name evidence="4" type="ORF">X975_21510</name>
</gene>
<dbReference type="OrthoDB" id="294251at2759"/>
<dbReference type="CDD" id="cd01265">
    <property type="entry name" value="PH_TBC1D2A"/>
    <property type="match status" value="1"/>
</dbReference>
<dbReference type="InterPro" id="IPR011993">
    <property type="entry name" value="PH-like_dom_sf"/>
</dbReference>
<protein>
    <submittedName>
        <fullName evidence="4">TBC1 domain family member 2B</fullName>
    </submittedName>
</protein>
<evidence type="ECO:0000256" key="1">
    <source>
        <dbReference type="ARBA" id="ARBA00022737"/>
    </source>
</evidence>
<name>A0A087SWB3_STEMI</name>
<dbReference type="Gene3D" id="2.30.29.30">
    <property type="entry name" value="Pleckstrin-homology domain (PH domain)/Phosphotyrosine-binding domain (PTB)"/>
    <property type="match status" value="1"/>
</dbReference>
<proteinExistence type="predicted"/>
<dbReference type="FunFam" id="2.30.29.30:FF:000248">
    <property type="entry name" value="TBC1 domain family member 2A isoform X1"/>
    <property type="match status" value="1"/>
</dbReference>
<dbReference type="SUPFAM" id="SSF50729">
    <property type="entry name" value="PH domain-like"/>
    <property type="match status" value="1"/>
</dbReference>
<evidence type="ECO:0000313" key="4">
    <source>
        <dbReference type="EMBL" id="KFM57152.1"/>
    </source>
</evidence>
<feature type="region of interest" description="Disordered" evidence="2">
    <location>
        <begin position="1"/>
        <end position="25"/>
    </location>
</feature>
<reference evidence="4 5" key="1">
    <citation type="submission" date="2013-11" db="EMBL/GenBank/DDBJ databases">
        <title>Genome sequencing of Stegodyphus mimosarum.</title>
        <authorList>
            <person name="Bechsgaard J."/>
        </authorList>
    </citation>
    <scope>NUCLEOTIDE SEQUENCE [LARGE SCALE GENOMIC DNA]</scope>
</reference>
<keyword evidence="5" id="KW-1185">Reference proteome</keyword>
<dbReference type="PANTHER" id="PTHR22903">
    <property type="entry name" value="PLEKHH PROTEIN"/>
    <property type="match status" value="1"/>
</dbReference>
<dbReference type="SMART" id="SM00233">
    <property type="entry name" value="PH"/>
    <property type="match status" value="1"/>
</dbReference>
<evidence type="ECO:0000259" key="3">
    <source>
        <dbReference type="PROSITE" id="PS50003"/>
    </source>
</evidence>
<dbReference type="OMA" id="NWRRSAY"/>
<dbReference type="PROSITE" id="PS50003">
    <property type="entry name" value="PH_DOMAIN"/>
    <property type="match status" value="1"/>
</dbReference>
<organism evidence="4 5">
    <name type="scientific">Stegodyphus mimosarum</name>
    <name type="common">African social velvet spider</name>
    <dbReference type="NCBI Taxonomy" id="407821"/>
    <lineage>
        <taxon>Eukaryota</taxon>
        <taxon>Metazoa</taxon>
        <taxon>Ecdysozoa</taxon>
        <taxon>Arthropoda</taxon>
        <taxon>Chelicerata</taxon>
        <taxon>Arachnida</taxon>
        <taxon>Araneae</taxon>
        <taxon>Araneomorphae</taxon>
        <taxon>Entelegynae</taxon>
        <taxon>Eresoidea</taxon>
        <taxon>Eresidae</taxon>
        <taxon>Stegodyphus</taxon>
    </lineage>
</organism>
<feature type="compositionally biased region" description="Basic and acidic residues" evidence="2">
    <location>
        <begin position="1"/>
        <end position="20"/>
    </location>
</feature>
<dbReference type="EMBL" id="KK112243">
    <property type="protein sequence ID" value="KFM57152.1"/>
    <property type="molecule type" value="Genomic_DNA"/>
</dbReference>
<feature type="region of interest" description="Disordered" evidence="2">
    <location>
        <begin position="235"/>
        <end position="261"/>
    </location>
</feature>
<feature type="domain" description="PH" evidence="3">
    <location>
        <begin position="50"/>
        <end position="148"/>
    </location>
</feature>
<dbReference type="Pfam" id="PF00169">
    <property type="entry name" value="PH"/>
    <property type="match status" value="1"/>
</dbReference>